<keyword evidence="3" id="KW-1185">Reference proteome</keyword>
<reference evidence="2 3" key="1">
    <citation type="journal article" date="2024" name="G3 (Bethesda)">
        <title>Genome assembly of Hibiscus sabdariffa L. provides insights into metabolisms of medicinal natural products.</title>
        <authorList>
            <person name="Kim T."/>
        </authorList>
    </citation>
    <scope>NUCLEOTIDE SEQUENCE [LARGE SCALE GENOMIC DNA]</scope>
    <source>
        <strain evidence="2">TK-2024</strain>
        <tissue evidence="2">Old leaves</tissue>
    </source>
</reference>
<organism evidence="2 3">
    <name type="scientific">Hibiscus sabdariffa</name>
    <name type="common">roselle</name>
    <dbReference type="NCBI Taxonomy" id="183260"/>
    <lineage>
        <taxon>Eukaryota</taxon>
        <taxon>Viridiplantae</taxon>
        <taxon>Streptophyta</taxon>
        <taxon>Embryophyta</taxon>
        <taxon>Tracheophyta</taxon>
        <taxon>Spermatophyta</taxon>
        <taxon>Magnoliopsida</taxon>
        <taxon>eudicotyledons</taxon>
        <taxon>Gunneridae</taxon>
        <taxon>Pentapetalae</taxon>
        <taxon>rosids</taxon>
        <taxon>malvids</taxon>
        <taxon>Malvales</taxon>
        <taxon>Malvaceae</taxon>
        <taxon>Malvoideae</taxon>
        <taxon>Hibiscus</taxon>
    </lineage>
</organism>
<gene>
    <name evidence="2" type="ORF">V6N12_002626</name>
</gene>
<name>A0ABR2E9I6_9ROSI</name>
<dbReference type="EMBL" id="JBBPBM010000017">
    <property type="protein sequence ID" value="KAK8556215.1"/>
    <property type="molecule type" value="Genomic_DNA"/>
</dbReference>
<evidence type="ECO:0000313" key="2">
    <source>
        <dbReference type="EMBL" id="KAK8556215.1"/>
    </source>
</evidence>
<evidence type="ECO:0000256" key="1">
    <source>
        <dbReference type="SAM" id="MobiDB-lite"/>
    </source>
</evidence>
<feature type="region of interest" description="Disordered" evidence="1">
    <location>
        <begin position="44"/>
        <end position="65"/>
    </location>
</feature>
<evidence type="ECO:0000313" key="3">
    <source>
        <dbReference type="Proteomes" id="UP001472677"/>
    </source>
</evidence>
<comment type="caution">
    <text evidence="2">The sequence shown here is derived from an EMBL/GenBank/DDBJ whole genome shotgun (WGS) entry which is preliminary data.</text>
</comment>
<dbReference type="Proteomes" id="UP001472677">
    <property type="component" value="Unassembled WGS sequence"/>
</dbReference>
<proteinExistence type="predicted"/>
<protein>
    <submittedName>
        <fullName evidence="2">Uncharacterized protein</fullName>
    </submittedName>
</protein>
<accession>A0ABR2E9I6</accession>
<sequence length="82" mass="8770">MTWVMLLGGLAADRDTPIIDNVLAGDIMISQALVASVSVSIDSEQIDTEEQTDVSSATTNEVEADNLEASVEDDIYFPTLHA</sequence>